<dbReference type="STRING" id="37658.SAMN05661086_01307"/>
<organism evidence="2 3">
    <name type="scientific">Anaeromicropila populeti</name>
    <dbReference type="NCBI Taxonomy" id="37658"/>
    <lineage>
        <taxon>Bacteria</taxon>
        <taxon>Bacillati</taxon>
        <taxon>Bacillota</taxon>
        <taxon>Clostridia</taxon>
        <taxon>Lachnospirales</taxon>
        <taxon>Lachnospiraceae</taxon>
        <taxon>Anaeromicropila</taxon>
    </lineage>
</organism>
<dbReference type="Pfam" id="PF20020">
    <property type="entry name" value="DUF6431"/>
    <property type="match status" value="1"/>
</dbReference>
<dbReference type="EMBL" id="FOYZ01000004">
    <property type="protein sequence ID" value="SFR72348.1"/>
    <property type="molecule type" value="Genomic_DNA"/>
</dbReference>
<reference evidence="2 3" key="1">
    <citation type="submission" date="2016-10" db="EMBL/GenBank/DDBJ databases">
        <authorList>
            <person name="de Groot N.N."/>
        </authorList>
    </citation>
    <scope>NUCLEOTIDE SEQUENCE [LARGE SCALE GENOMIC DNA]</scope>
    <source>
        <strain evidence="2 3">743A</strain>
    </source>
</reference>
<dbReference type="Proteomes" id="UP000199659">
    <property type="component" value="Unassembled WGS sequence"/>
</dbReference>
<evidence type="ECO:0000313" key="3">
    <source>
        <dbReference type="Proteomes" id="UP000199659"/>
    </source>
</evidence>
<protein>
    <recommendedName>
        <fullName evidence="1">DUF6431 domain-containing protein</fullName>
    </recommendedName>
</protein>
<dbReference type="AlphaFoldDB" id="A0A1I6J099"/>
<dbReference type="RefSeq" id="WP_177214585.1">
    <property type="nucleotide sequence ID" value="NZ_FOYZ01000004.1"/>
</dbReference>
<feature type="domain" description="DUF6431" evidence="1">
    <location>
        <begin position="27"/>
        <end position="96"/>
    </location>
</feature>
<accession>A0A1I6J099</accession>
<proteinExistence type="predicted"/>
<evidence type="ECO:0000259" key="1">
    <source>
        <dbReference type="Pfam" id="PF20020"/>
    </source>
</evidence>
<dbReference type="InterPro" id="IPR045536">
    <property type="entry name" value="DUF6431"/>
</dbReference>
<sequence length="193" mass="22527">MIIDFSTDSKQYKKNILDFRGIWNCQCPTCGTSHSLRRHGTYKRNVVTVQNGCIYEEKRTLLRLKCISCGHTHAILPVDIIPFRIYTASAVMALCTSIYVFKKPVLTVSNETSVSFPLLYLFLRLFHSFLPRILLSCHNFLRPSYKSSAIELLQMLYCTYSFSDFLICYLETYKMPIFYTHRSGIYCMISIRF</sequence>
<keyword evidence="3" id="KW-1185">Reference proteome</keyword>
<evidence type="ECO:0000313" key="2">
    <source>
        <dbReference type="EMBL" id="SFR72348.1"/>
    </source>
</evidence>
<gene>
    <name evidence="2" type="ORF">SAMN05661086_01307</name>
</gene>
<name>A0A1I6J099_9FIRM</name>